<dbReference type="InterPro" id="IPR052762">
    <property type="entry name" value="PCW_deacetylase/CE"/>
</dbReference>
<dbReference type="Pfam" id="PF00734">
    <property type="entry name" value="CBM_1"/>
    <property type="match status" value="1"/>
</dbReference>
<dbReference type="PROSITE" id="PS00562">
    <property type="entry name" value="CBM1_1"/>
    <property type="match status" value="1"/>
</dbReference>
<dbReference type="Pfam" id="PF13472">
    <property type="entry name" value="Lipase_GDSL_2"/>
    <property type="match status" value="1"/>
</dbReference>
<feature type="signal peptide" evidence="3">
    <location>
        <begin position="1"/>
        <end position="18"/>
    </location>
</feature>
<evidence type="ECO:0000256" key="2">
    <source>
        <dbReference type="SAM" id="MobiDB-lite"/>
    </source>
</evidence>
<evidence type="ECO:0000256" key="1">
    <source>
        <dbReference type="ARBA" id="ARBA00022729"/>
    </source>
</evidence>
<dbReference type="GO" id="GO:0005975">
    <property type="term" value="P:carbohydrate metabolic process"/>
    <property type="evidence" value="ECO:0007669"/>
    <property type="project" value="InterPro"/>
</dbReference>
<dbReference type="Proteomes" id="UP001212841">
    <property type="component" value="Unassembled WGS sequence"/>
</dbReference>
<dbReference type="CDD" id="cd01831">
    <property type="entry name" value="Endoglucanase_E_like"/>
    <property type="match status" value="1"/>
</dbReference>
<dbReference type="InterPro" id="IPR035971">
    <property type="entry name" value="CBD_sf"/>
</dbReference>
<organism evidence="5 6">
    <name type="scientific">Rhizophlyctis rosea</name>
    <dbReference type="NCBI Taxonomy" id="64517"/>
    <lineage>
        <taxon>Eukaryota</taxon>
        <taxon>Fungi</taxon>
        <taxon>Fungi incertae sedis</taxon>
        <taxon>Chytridiomycota</taxon>
        <taxon>Chytridiomycota incertae sedis</taxon>
        <taxon>Chytridiomycetes</taxon>
        <taxon>Rhizophlyctidales</taxon>
        <taxon>Rhizophlyctidaceae</taxon>
        <taxon>Rhizophlyctis</taxon>
    </lineage>
</organism>
<dbReference type="GO" id="GO:0052689">
    <property type="term" value="F:carboxylic ester hydrolase activity"/>
    <property type="evidence" value="ECO:0007669"/>
    <property type="project" value="InterPro"/>
</dbReference>
<proteinExistence type="predicted"/>
<dbReference type="SUPFAM" id="SSF52266">
    <property type="entry name" value="SGNH hydrolase"/>
    <property type="match status" value="1"/>
</dbReference>
<feature type="region of interest" description="Disordered" evidence="2">
    <location>
        <begin position="57"/>
        <end position="114"/>
    </location>
</feature>
<feature type="chain" id="PRO_5042155318" description="CBM1 domain-containing protein" evidence="3">
    <location>
        <begin position="19"/>
        <end position="437"/>
    </location>
</feature>
<dbReference type="PANTHER" id="PTHR37834">
    <property type="entry name" value="GDSL-LIKE LIPASE/ACYLHYDROLASE DOMAIN PROTEIN (AFU_ORTHOLOGUE AFUA_2G00620)"/>
    <property type="match status" value="1"/>
</dbReference>
<dbReference type="InterPro" id="IPR040794">
    <property type="entry name" value="CE2_N"/>
</dbReference>
<evidence type="ECO:0000313" key="6">
    <source>
        <dbReference type="Proteomes" id="UP001212841"/>
    </source>
</evidence>
<dbReference type="Gene3D" id="3.40.50.1110">
    <property type="entry name" value="SGNH hydrolase"/>
    <property type="match status" value="1"/>
</dbReference>
<dbReference type="InterPro" id="IPR013830">
    <property type="entry name" value="SGNH_hydro"/>
</dbReference>
<dbReference type="InterPro" id="IPR037461">
    <property type="entry name" value="CtCE2-like_dom"/>
</dbReference>
<dbReference type="GO" id="GO:0030248">
    <property type="term" value="F:cellulose binding"/>
    <property type="evidence" value="ECO:0007669"/>
    <property type="project" value="InterPro"/>
</dbReference>
<dbReference type="PROSITE" id="PS51164">
    <property type="entry name" value="CBM1_2"/>
    <property type="match status" value="1"/>
</dbReference>
<accession>A0AAD5S4Z7</accession>
<dbReference type="InterPro" id="IPR036514">
    <property type="entry name" value="SGNH_hydro_sf"/>
</dbReference>
<feature type="domain" description="CBM1" evidence="4">
    <location>
        <begin position="18"/>
        <end position="54"/>
    </location>
</feature>
<dbReference type="Pfam" id="PF17996">
    <property type="entry name" value="CE2_N"/>
    <property type="match status" value="1"/>
</dbReference>
<evidence type="ECO:0000256" key="3">
    <source>
        <dbReference type="SAM" id="SignalP"/>
    </source>
</evidence>
<dbReference type="SUPFAM" id="SSF57180">
    <property type="entry name" value="Cellulose-binding domain"/>
    <property type="match status" value="1"/>
</dbReference>
<dbReference type="EMBL" id="JADGJD010001589">
    <property type="protein sequence ID" value="KAJ3040022.1"/>
    <property type="molecule type" value="Genomic_DNA"/>
</dbReference>
<feature type="compositionally biased region" description="Low complexity" evidence="2">
    <location>
        <begin position="59"/>
        <end position="114"/>
    </location>
</feature>
<dbReference type="PANTHER" id="PTHR37834:SF2">
    <property type="entry name" value="ESTERASE, SGNH HYDROLASE-TYPE"/>
    <property type="match status" value="1"/>
</dbReference>
<comment type="caution">
    <text evidence="5">The sequence shown here is derived from an EMBL/GenBank/DDBJ whole genome shotgun (WGS) entry which is preliminary data.</text>
</comment>
<gene>
    <name evidence="5" type="ORF">HK097_002666</name>
</gene>
<keyword evidence="1 3" id="KW-0732">Signal</keyword>
<dbReference type="SMART" id="SM00236">
    <property type="entry name" value="fCBD"/>
    <property type="match status" value="1"/>
</dbReference>
<evidence type="ECO:0000313" key="5">
    <source>
        <dbReference type="EMBL" id="KAJ3040022.1"/>
    </source>
</evidence>
<name>A0AAD5S4Z7_9FUNG</name>
<sequence length="437" mass="45978">MKFATIGSVFLLAAGAAAQSGPYGQCGGNGWTGSKTCVSGYVCNAYNEWYSQCIPGTAQPTTTTRTTTTSVRTTVTTPRTTSTTVRTTTTTPRPTTTSTRTTTVPPPTQTGTPGVTFIGRVDQSNPAEPKFAWSGSGFLATISGSTIAIRIRSDGAQYYYAVVDGVAKRLGPVSNSASGVVLTLAEGLSAGDHKVEFYRDNEAHEGVTTFLGVTSGTLRTPPSIPTRRVEIVGDSISAGYGNLGSEDHSKGQSCTYAASTSSWYLTYGALAGRALNAQVTTVARSGWGIIRGYGGDATALVPSIYPKYLGPFGGKTWDYKPSVNAVVINLGTNDWSVGDPGTQYETAYVQFLKQIRAGYPNAHIFLTIGSLLGEPSLTQAKTRLANVIQASGDVNVSTFDYGTQDGSVTGCDYHPSLAEHRRMAVILQGKLAAKLGW</sequence>
<reference evidence="5" key="1">
    <citation type="submission" date="2020-05" db="EMBL/GenBank/DDBJ databases">
        <title>Phylogenomic resolution of chytrid fungi.</title>
        <authorList>
            <person name="Stajich J.E."/>
            <person name="Amses K."/>
            <person name="Simmons R."/>
            <person name="Seto K."/>
            <person name="Myers J."/>
            <person name="Bonds A."/>
            <person name="Quandt C.A."/>
            <person name="Barry K."/>
            <person name="Liu P."/>
            <person name="Grigoriev I."/>
            <person name="Longcore J.E."/>
            <person name="James T.Y."/>
        </authorList>
    </citation>
    <scope>NUCLEOTIDE SEQUENCE</scope>
    <source>
        <strain evidence="5">JEL0318</strain>
    </source>
</reference>
<evidence type="ECO:0000259" key="4">
    <source>
        <dbReference type="PROSITE" id="PS51164"/>
    </source>
</evidence>
<protein>
    <recommendedName>
        <fullName evidence="4">CBM1 domain-containing protein</fullName>
    </recommendedName>
</protein>
<dbReference type="Gene3D" id="2.60.120.260">
    <property type="entry name" value="Galactose-binding domain-like"/>
    <property type="match status" value="1"/>
</dbReference>
<dbReference type="InterPro" id="IPR000254">
    <property type="entry name" value="CBD"/>
</dbReference>
<dbReference type="GO" id="GO:0005576">
    <property type="term" value="C:extracellular region"/>
    <property type="evidence" value="ECO:0007669"/>
    <property type="project" value="InterPro"/>
</dbReference>
<dbReference type="AlphaFoldDB" id="A0AAD5S4Z7"/>
<keyword evidence="6" id="KW-1185">Reference proteome</keyword>